<dbReference type="KEGG" id="thes:FHQ07_03675"/>
<dbReference type="OrthoDB" id="7058641at2"/>
<organism evidence="1 2">
    <name type="scientific">Thermomonas aquatica</name>
    <dbReference type="NCBI Taxonomy" id="2202149"/>
    <lineage>
        <taxon>Bacteria</taxon>
        <taxon>Pseudomonadati</taxon>
        <taxon>Pseudomonadota</taxon>
        <taxon>Gammaproteobacteria</taxon>
        <taxon>Lysobacterales</taxon>
        <taxon>Lysobacteraceae</taxon>
        <taxon>Thermomonas</taxon>
    </lineage>
</organism>
<reference evidence="1 2" key="1">
    <citation type="submission" date="2019-06" db="EMBL/GenBank/DDBJ databases">
        <title>Thermomonas aquatica sp. nov., isolated from an industrial wastewater treatment plant.</title>
        <authorList>
            <person name="Jeon J.H."/>
            <person name="Park D.-S."/>
        </authorList>
    </citation>
    <scope>NUCLEOTIDE SEQUENCE [LARGE SCALE GENOMIC DNA]</scope>
    <source>
        <strain evidence="1 2">SY21</strain>
    </source>
</reference>
<name>A0A5B7ZPJ7_9GAMM</name>
<evidence type="ECO:0000313" key="2">
    <source>
        <dbReference type="Proteomes" id="UP000308149"/>
    </source>
</evidence>
<evidence type="ECO:0000313" key="1">
    <source>
        <dbReference type="EMBL" id="QDA56473.1"/>
    </source>
</evidence>
<sequence length="254" mass="28459">MTATPDWFGRAEEATPVVMSRIANVVMNTAMAPQVNFLPRMAHWFLLDSLLLANQANREGMHANALSLTRQCIESISVIELGLCGHAQAEAMLHKWESDDLSPGKLRAWLEANVWSSYGSGLWHEPWPQFMRQFAAALQPYAHYSAPLSQWQVKLLDGPANDPTETGSIIKLIQVGPRAYDAQKATRITLFHAIVTYVLGRILLAAGADEELSVTVNRLGKSLSESKYLDGHQTDWSQQFWAMVWRQDGRTILE</sequence>
<accession>A0A5B7ZPJ7</accession>
<dbReference type="Proteomes" id="UP000308149">
    <property type="component" value="Chromosome"/>
</dbReference>
<proteinExistence type="predicted"/>
<dbReference type="EMBL" id="CP040871">
    <property type="protein sequence ID" value="QDA56473.1"/>
    <property type="molecule type" value="Genomic_DNA"/>
</dbReference>
<dbReference type="AlphaFoldDB" id="A0A5B7ZPJ7"/>
<dbReference type="RefSeq" id="WP_139715401.1">
    <property type="nucleotide sequence ID" value="NZ_CP040871.1"/>
</dbReference>
<protein>
    <submittedName>
        <fullName evidence="1">Uncharacterized protein</fullName>
    </submittedName>
</protein>
<keyword evidence="2" id="KW-1185">Reference proteome</keyword>
<gene>
    <name evidence="1" type="ORF">FHQ07_03675</name>
</gene>